<name>A0A6C0FYN6_9BACL</name>
<dbReference type="AlphaFoldDB" id="A0A6C0FYN6"/>
<feature type="transmembrane region" description="Helical" evidence="1">
    <location>
        <begin position="88"/>
        <end position="108"/>
    </location>
</feature>
<gene>
    <name evidence="2" type="ORF">GXP70_15320</name>
</gene>
<dbReference type="KEGG" id="plyc:GXP70_15320"/>
<keyword evidence="1" id="KW-1133">Transmembrane helix</keyword>
<feature type="transmembrane region" description="Helical" evidence="1">
    <location>
        <begin position="41"/>
        <end position="63"/>
    </location>
</feature>
<proteinExistence type="predicted"/>
<feature type="transmembrane region" description="Helical" evidence="1">
    <location>
        <begin position="169"/>
        <end position="193"/>
    </location>
</feature>
<sequence length="205" mass="22212">MAHDHIPRAAITGAATGVLFMGFFGTLWASIGIGGLQGLGLYWLLIPSLLIGSLFISGGVQLIKASRAVSSTMTDTDSRYMKRTMKRFGMIFGLEGAMIGIASGLCGATDHMDVLFPVMAFIVGAHFFPLAHLFRIRIHYWAGTLMCVLAGITLLTMPARGTWGQHRIVIWWVSVGFGSALILWATGAAIWLMGRRLLARARKTA</sequence>
<protein>
    <submittedName>
        <fullName evidence="2">Uncharacterized protein</fullName>
    </submittedName>
</protein>
<evidence type="ECO:0000313" key="2">
    <source>
        <dbReference type="EMBL" id="QHT61192.1"/>
    </source>
</evidence>
<dbReference type="EMBL" id="CP048209">
    <property type="protein sequence ID" value="QHT61192.1"/>
    <property type="molecule type" value="Genomic_DNA"/>
</dbReference>
<dbReference type="Proteomes" id="UP000476064">
    <property type="component" value="Chromosome"/>
</dbReference>
<evidence type="ECO:0000313" key="3">
    <source>
        <dbReference type="Proteomes" id="UP000476064"/>
    </source>
</evidence>
<feature type="transmembrane region" description="Helical" evidence="1">
    <location>
        <begin position="114"/>
        <end position="131"/>
    </location>
</feature>
<keyword evidence="3" id="KW-1185">Reference proteome</keyword>
<reference evidence="2 3" key="1">
    <citation type="submission" date="2020-01" db="EMBL/GenBank/DDBJ databases">
        <title>Paenibacillus sp. nov., isolated from tomato rhizosphere.</title>
        <authorList>
            <person name="Weon H.-Y."/>
            <person name="Lee S.A."/>
        </authorList>
    </citation>
    <scope>NUCLEOTIDE SEQUENCE [LARGE SCALE GENOMIC DNA]</scope>
    <source>
        <strain evidence="2 3">12200R-189</strain>
    </source>
</reference>
<keyword evidence="1" id="KW-0472">Membrane</keyword>
<feature type="transmembrane region" description="Helical" evidence="1">
    <location>
        <begin position="138"/>
        <end position="157"/>
    </location>
</feature>
<accession>A0A6C0FYN6</accession>
<evidence type="ECO:0000256" key="1">
    <source>
        <dbReference type="SAM" id="Phobius"/>
    </source>
</evidence>
<feature type="transmembrane region" description="Helical" evidence="1">
    <location>
        <begin position="9"/>
        <end position="29"/>
    </location>
</feature>
<keyword evidence="1" id="KW-0812">Transmembrane</keyword>
<organism evidence="2 3">
    <name type="scientific">Paenibacillus lycopersici</name>
    <dbReference type="NCBI Taxonomy" id="2704462"/>
    <lineage>
        <taxon>Bacteria</taxon>
        <taxon>Bacillati</taxon>
        <taxon>Bacillota</taxon>
        <taxon>Bacilli</taxon>
        <taxon>Bacillales</taxon>
        <taxon>Paenibacillaceae</taxon>
        <taxon>Paenibacillus</taxon>
    </lineage>
</organism>